<feature type="transmembrane region" description="Helical" evidence="1">
    <location>
        <begin position="170"/>
        <end position="192"/>
    </location>
</feature>
<organism evidence="2 3">
    <name type="scientific">Spiribacter salinus</name>
    <dbReference type="NCBI Taxonomy" id="1335746"/>
    <lineage>
        <taxon>Bacteria</taxon>
        <taxon>Pseudomonadati</taxon>
        <taxon>Pseudomonadota</taxon>
        <taxon>Gammaproteobacteria</taxon>
        <taxon>Chromatiales</taxon>
        <taxon>Ectothiorhodospiraceae</taxon>
        <taxon>Spiribacter</taxon>
    </lineage>
</organism>
<keyword evidence="1" id="KW-0812">Transmembrane</keyword>
<accession>A0A540VR50</accession>
<dbReference type="AlphaFoldDB" id="A0A540VR50"/>
<feature type="transmembrane region" description="Helical" evidence="1">
    <location>
        <begin position="131"/>
        <end position="149"/>
    </location>
</feature>
<evidence type="ECO:0000313" key="2">
    <source>
        <dbReference type="EMBL" id="TQE99146.1"/>
    </source>
</evidence>
<reference evidence="2 3" key="1">
    <citation type="submission" date="2019-06" db="EMBL/GenBank/DDBJ databases">
        <title>Metagenome assembled Genome of Spiribacter salinus SL48-SHIP from the microbial mat of Salt Lake 48 (Novosibirsk region, Russia).</title>
        <authorList>
            <person name="Shipova A."/>
            <person name="Rozanov A.S."/>
            <person name="Bryanskaya A.V."/>
            <person name="Peltek S.E."/>
        </authorList>
    </citation>
    <scope>NUCLEOTIDE SEQUENCE [LARGE SCALE GENOMIC DNA]</scope>
    <source>
        <strain evidence="2">SL48-SHIP-2</strain>
    </source>
</reference>
<feature type="transmembrane region" description="Helical" evidence="1">
    <location>
        <begin position="108"/>
        <end position="125"/>
    </location>
</feature>
<gene>
    <name evidence="2" type="ORF">FKY71_10135</name>
</gene>
<name>A0A540VR50_9GAMM</name>
<dbReference type="Proteomes" id="UP000315400">
    <property type="component" value="Unassembled WGS sequence"/>
</dbReference>
<feature type="transmembrane region" description="Helical" evidence="1">
    <location>
        <begin position="7"/>
        <end position="28"/>
    </location>
</feature>
<dbReference type="EMBL" id="VIFK01000088">
    <property type="protein sequence ID" value="TQE99146.1"/>
    <property type="molecule type" value="Genomic_DNA"/>
</dbReference>
<evidence type="ECO:0000256" key="1">
    <source>
        <dbReference type="SAM" id="Phobius"/>
    </source>
</evidence>
<protein>
    <submittedName>
        <fullName evidence="2">Uncharacterized protein</fullName>
    </submittedName>
</protein>
<feature type="transmembrane region" description="Helical" evidence="1">
    <location>
        <begin position="48"/>
        <end position="69"/>
    </location>
</feature>
<sequence length="559" mass="61815">MIIAASGLNRVTSLLAFLLPLKVILLVASDGVSRWFEPFVGPEGKDSLVIALTVAAIVSFFLSIALDALTDRLSASASHTLLQGSNELAVVGNQGTTAQNIYSQFSDTAAGTLFVLAGLSVIAWVNPLLLGALLGLSAAEFLFTALVIARTNPINPGPIARLLTQDLRDYLNIFSSINFLAAFGILLYPFVWGGGGQVLAALVSIVVLRRILGVSAEVIQNAVKMVQRRAVIDALVFREEPYRGKERDVMRILREIFQKQARESRARQSLRSAGIPFEEVEATWQDSRLSGMNRLAIRVRTGNGMTRFFQQQIYMPKHDLRLENEAVLFEYMSREQLRAPGQLLRFNEGVFQCQICESGVEEAVGENAWREVRNGLLERLMCVQPPRSLVEAFTMSRPLLHDRLSGDLIDRLEIGVDTADERSTIDELRARLALLRERIRAIPLYVRNPEIQYSNVVLDEDGEPIVMTWGKWTLEPLGAALPSGIKRGGLEKFVRSISRTRSDVPVDFAVEHMELAGTAYECERLIHDNLLKGALDCAARLLANPLLATADTQHGGLIQ</sequence>
<proteinExistence type="predicted"/>
<comment type="caution">
    <text evidence="2">The sequence shown here is derived from an EMBL/GenBank/DDBJ whole genome shotgun (WGS) entry which is preliminary data.</text>
</comment>
<keyword evidence="1" id="KW-1133">Transmembrane helix</keyword>
<evidence type="ECO:0000313" key="3">
    <source>
        <dbReference type="Proteomes" id="UP000315400"/>
    </source>
</evidence>
<keyword evidence="1" id="KW-0472">Membrane</keyword>